<dbReference type="InterPro" id="IPR036597">
    <property type="entry name" value="Fido-like_dom_sf"/>
</dbReference>
<dbReference type="Proteomes" id="UP000231134">
    <property type="component" value="Unassembled WGS sequence"/>
</dbReference>
<sequence>MLFIHQYPDWTNFRYLRSKIINPLCQVRFLQGLLQGKASFAASKELAESLSQKDFEALVRIDGRFEVPGVFKSAVRNYSLPMTEKRLLALHASLVPGGGHFRESGELYHSQILRGFKGVSSERIPREVAKFIQYFNEDSTDSVLKAAIVHFHFVTIRPFDSGNGALARLLSEMLLAQSENTSRCYYTFNETLLENKDSYFEALYKAQTSNGEITSWILWFLEKMQEALAKTSQKMTTQFEDTKQQLSISGIALSEREQKLVGQLRKNPKHPISSSEWASLAEISHDSALRDLNGLVQKKVLLKSNGRGRSTRYLLNK</sequence>
<dbReference type="InterPro" id="IPR036388">
    <property type="entry name" value="WH-like_DNA-bd_sf"/>
</dbReference>
<dbReference type="Gene3D" id="1.10.3290.10">
    <property type="entry name" value="Fido-like domain"/>
    <property type="match status" value="1"/>
</dbReference>
<proteinExistence type="predicted"/>
<name>A0A2M9A6J2_9BACT</name>
<dbReference type="PANTHER" id="PTHR13504">
    <property type="entry name" value="FIDO DOMAIN-CONTAINING PROTEIN DDB_G0283145"/>
    <property type="match status" value="1"/>
</dbReference>
<evidence type="ECO:0000313" key="3">
    <source>
        <dbReference type="Proteomes" id="UP000231134"/>
    </source>
</evidence>
<dbReference type="AlphaFoldDB" id="A0A2M9A6J2"/>
<dbReference type="InterPro" id="IPR040198">
    <property type="entry name" value="Fido_containing"/>
</dbReference>
<evidence type="ECO:0000313" key="2">
    <source>
        <dbReference type="EMBL" id="PJJ41336.1"/>
    </source>
</evidence>
<dbReference type="PANTHER" id="PTHR13504:SF33">
    <property type="entry name" value="FIC FAMILY PROTEIN"/>
    <property type="match status" value="1"/>
</dbReference>
<gene>
    <name evidence="2" type="ORF">BGX16_1300</name>
</gene>
<feature type="domain" description="Fido" evidence="1">
    <location>
        <begin position="82"/>
        <end position="222"/>
    </location>
</feature>
<keyword evidence="3" id="KW-1185">Reference proteome</keyword>
<dbReference type="Gene3D" id="1.10.10.10">
    <property type="entry name" value="Winged helix-like DNA-binding domain superfamily/Winged helix DNA-binding domain"/>
    <property type="match status" value="1"/>
</dbReference>
<dbReference type="OrthoDB" id="9814400at2"/>
<protein>
    <submittedName>
        <fullName evidence="2">Uncharacterized protein DUF4172</fullName>
    </submittedName>
</protein>
<organism evidence="2 3">
    <name type="scientific">Hallerella succinigenes</name>
    <dbReference type="NCBI Taxonomy" id="1896222"/>
    <lineage>
        <taxon>Bacteria</taxon>
        <taxon>Pseudomonadati</taxon>
        <taxon>Fibrobacterota</taxon>
        <taxon>Fibrobacteria</taxon>
        <taxon>Fibrobacterales</taxon>
        <taxon>Fibrobacteraceae</taxon>
        <taxon>Hallerella</taxon>
    </lineage>
</organism>
<dbReference type="Pfam" id="PF02661">
    <property type="entry name" value="Fic"/>
    <property type="match status" value="1"/>
</dbReference>
<dbReference type="SUPFAM" id="SSF140931">
    <property type="entry name" value="Fic-like"/>
    <property type="match status" value="1"/>
</dbReference>
<comment type="caution">
    <text evidence="2">The sequence shown here is derived from an EMBL/GenBank/DDBJ whole genome shotgun (WGS) entry which is preliminary data.</text>
</comment>
<reference evidence="2 3" key="1">
    <citation type="submission" date="2017-11" db="EMBL/GenBank/DDBJ databases">
        <title>Animal gut microbial communities from fecal samples from Wisconsin, USA.</title>
        <authorList>
            <person name="Neumann A."/>
        </authorList>
    </citation>
    <scope>NUCLEOTIDE SEQUENCE [LARGE SCALE GENOMIC DNA]</scope>
    <source>
        <strain evidence="2 3">UWS3</strain>
    </source>
</reference>
<dbReference type="RefSeq" id="WP_100425320.1">
    <property type="nucleotide sequence ID" value="NZ_PGEX01000001.1"/>
</dbReference>
<dbReference type="InterPro" id="IPR003812">
    <property type="entry name" value="Fido"/>
</dbReference>
<dbReference type="PROSITE" id="PS51459">
    <property type="entry name" value="FIDO"/>
    <property type="match status" value="1"/>
</dbReference>
<dbReference type="EMBL" id="PGEX01000001">
    <property type="protein sequence ID" value="PJJ41336.1"/>
    <property type="molecule type" value="Genomic_DNA"/>
</dbReference>
<evidence type="ECO:0000259" key="1">
    <source>
        <dbReference type="PROSITE" id="PS51459"/>
    </source>
</evidence>
<accession>A0A2M9A6J2</accession>